<dbReference type="PANTHER" id="PTHR31996:SF2">
    <property type="entry name" value="COILED-COIL DOMAIN-CONTAINING PROTEIN 115"/>
    <property type="match status" value="1"/>
</dbReference>
<dbReference type="InterPro" id="IPR040357">
    <property type="entry name" value="Vma22/CCDC115"/>
</dbReference>
<sequence length="196" mass="21438">MSEKAASKKLADLSDRERETLLENTIGAAEKILQLREGLNELIENGLLELARARYATGNKSVSTLQLDMGDVDALRTVRSYFEDPDQRYPSFELVDAGSGGPQNADTAEGGVRQRIPPAKGQSADEGSSAPERPTPNDPLRWFGVLVPQSLRRSQKCFVNALEVIVDVANEQSRFAAEMDAYRASQETAPSRAAEQ</sequence>
<feature type="region of interest" description="Disordered" evidence="2">
    <location>
        <begin position="91"/>
        <end position="141"/>
    </location>
</feature>
<accession>A0A023G140</accession>
<dbReference type="PANTHER" id="PTHR31996">
    <property type="entry name" value="COILED-COIL DOMAIN-CONTAINING PROTEIN 115"/>
    <property type="match status" value="1"/>
</dbReference>
<dbReference type="Gene3D" id="1.10.287.3240">
    <property type="match status" value="1"/>
</dbReference>
<name>A0A023G140_AMBPA</name>
<evidence type="ECO:0000313" key="3">
    <source>
        <dbReference type="EMBL" id="JAC26738.1"/>
    </source>
</evidence>
<dbReference type="GO" id="GO:0070072">
    <property type="term" value="P:vacuolar proton-transporting V-type ATPase complex assembly"/>
    <property type="evidence" value="ECO:0007669"/>
    <property type="project" value="InterPro"/>
</dbReference>
<dbReference type="EMBL" id="GBBL01000582">
    <property type="protein sequence ID" value="JAC26738.1"/>
    <property type="molecule type" value="mRNA"/>
</dbReference>
<protein>
    <recommendedName>
        <fullName evidence="1">Vacuolar ATPase assembly protein VMA22</fullName>
    </recommendedName>
</protein>
<dbReference type="AlphaFoldDB" id="A0A023G140"/>
<evidence type="ECO:0000256" key="1">
    <source>
        <dbReference type="ARBA" id="ARBA00093634"/>
    </source>
</evidence>
<proteinExistence type="evidence at transcript level"/>
<dbReference type="Pfam" id="PF21730">
    <property type="entry name" value="Vma22_CCDC115"/>
    <property type="match status" value="1"/>
</dbReference>
<reference evidence="3" key="1">
    <citation type="submission" date="2014-03" db="EMBL/GenBank/DDBJ databases">
        <title>The sialotranscriptome of Amblyomma triste, Amblyomma parvum and Amblyomma cajennense ticks, uncovered by 454-based RNA-seq.</title>
        <authorList>
            <person name="Garcia G.R."/>
            <person name="Gardinassi L.G."/>
            <person name="Ribeiro J.M."/>
            <person name="Anatrielo E."/>
            <person name="Ferreira B.R."/>
            <person name="Moreira H.N."/>
            <person name="Mafra C."/>
            <person name="Olegario M.M."/>
            <person name="Szabo P.J."/>
            <person name="Miranda-Santos I.K."/>
            <person name="Maruyama S.R."/>
        </authorList>
    </citation>
    <scope>NUCLEOTIDE SEQUENCE</scope>
    <source>
        <strain evidence="3">Araguapaz</strain>
        <tissue evidence="3">Salivary glands</tissue>
    </source>
</reference>
<organism evidence="3">
    <name type="scientific">Amblyomma parvum</name>
    <name type="common">South American tick</name>
    <dbReference type="NCBI Taxonomy" id="251391"/>
    <lineage>
        <taxon>Eukaryota</taxon>
        <taxon>Metazoa</taxon>
        <taxon>Ecdysozoa</taxon>
        <taxon>Arthropoda</taxon>
        <taxon>Chelicerata</taxon>
        <taxon>Arachnida</taxon>
        <taxon>Acari</taxon>
        <taxon>Parasitiformes</taxon>
        <taxon>Ixodida</taxon>
        <taxon>Ixodoidea</taxon>
        <taxon>Ixodidae</taxon>
        <taxon>Amblyomminae</taxon>
        <taxon>Amblyomma</taxon>
    </lineage>
</organism>
<dbReference type="GO" id="GO:0051082">
    <property type="term" value="F:unfolded protein binding"/>
    <property type="evidence" value="ECO:0007669"/>
    <property type="project" value="TreeGrafter"/>
</dbReference>
<evidence type="ECO:0000256" key="2">
    <source>
        <dbReference type="SAM" id="MobiDB-lite"/>
    </source>
</evidence>